<name>A0A8T0D9K2_9TREM</name>
<keyword evidence="1" id="KW-0812">Transmembrane</keyword>
<feature type="transmembrane region" description="Helical" evidence="1">
    <location>
        <begin position="103"/>
        <end position="129"/>
    </location>
</feature>
<comment type="caution">
    <text evidence="2">The sequence shown here is derived from an EMBL/GenBank/DDBJ whole genome shotgun (WGS) entry which is preliminary data.</text>
</comment>
<keyword evidence="1" id="KW-0472">Membrane</keyword>
<keyword evidence="3" id="KW-1185">Reference proteome</keyword>
<proteinExistence type="predicted"/>
<dbReference type="OrthoDB" id="6265317at2759"/>
<dbReference type="Proteomes" id="UP000699462">
    <property type="component" value="Unassembled WGS sequence"/>
</dbReference>
<evidence type="ECO:0000313" key="3">
    <source>
        <dbReference type="Proteomes" id="UP000699462"/>
    </source>
</evidence>
<evidence type="ECO:0000256" key="1">
    <source>
        <dbReference type="SAM" id="Phobius"/>
    </source>
</evidence>
<organism evidence="2 3">
    <name type="scientific">Paragonimus westermani</name>
    <dbReference type="NCBI Taxonomy" id="34504"/>
    <lineage>
        <taxon>Eukaryota</taxon>
        <taxon>Metazoa</taxon>
        <taxon>Spiralia</taxon>
        <taxon>Lophotrochozoa</taxon>
        <taxon>Platyhelminthes</taxon>
        <taxon>Trematoda</taxon>
        <taxon>Digenea</taxon>
        <taxon>Plagiorchiida</taxon>
        <taxon>Troglotremata</taxon>
        <taxon>Troglotrematidae</taxon>
        <taxon>Paragonimus</taxon>
    </lineage>
</organism>
<sequence length="264" mass="29141">MANNPQKRSYACVALRDPECFWNFIEKCCDQNTSGLNNLLTGTHQLCSDSVSSYSTGSTTRISAVSGDLSSSVLNSYPTEDETSVYKNQRTARYAAFHLPLSFTWSALTILGTTCFGIGLGFIFAWLLIRIRLKRSSKSSTFRSTNRFASGPHIYLARDNQLHFDLTTSQVMTEPSDYNPALPFPVNSPSSIKNILSSPSNPVPSFLTDTPPSPLSVGPVYKQADKTLATICLNNDLTTCFDRKQSRSQEANLEKNVLRVSVHS</sequence>
<reference evidence="2 3" key="1">
    <citation type="submission" date="2019-07" db="EMBL/GenBank/DDBJ databases">
        <title>Annotation for the trematode Paragonimus westermani.</title>
        <authorList>
            <person name="Choi Y.-J."/>
        </authorList>
    </citation>
    <scope>NUCLEOTIDE SEQUENCE [LARGE SCALE GENOMIC DNA]</scope>
    <source>
        <strain evidence="2">180907_Pwestermani</strain>
    </source>
</reference>
<protein>
    <submittedName>
        <fullName evidence="2">Uncharacterized protein</fullName>
    </submittedName>
</protein>
<evidence type="ECO:0000313" key="2">
    <source>
        <dbReference type="EMBL" id="KAF8563458.1"/>
    </source>
</evidence>
<gene>
    <name evidence="2" type="ORF">P879_07583</name>
</gene>
<keyword evidence="1" id="KW-1133">Transmembrane helix</keyword>
<dbReference type="AlphaFoldDB" id="A0A8T0D9K2"/>
<accession>A0A8T0D9K2</accession>
<dbReference type="EMBL" id="JTDF01011798">
    <property type="protein sequence ID" value="KAF8563458.1"/>
    <property type="molecule type" value="Genomic_DNA"/>
</dbReference>